<protein>
    <submittedName>
        <fullName evidence="2">Uncharacterized protein</fullName>
    </submittedName>
</protein>
<comment type="caution">
    <text evidence="2">The sequence shown here is derived from an EMBL/GenBank/DDBJ whole genome shotgun (WGS) entry which is preliminary data.</text>
</comment>
<dbReference type="PANTHER" id="PTHR37888">
    <property type="entry name" value="DNA-BINDING BROMODOMAIN-CONTAINING PROTEIN"/>
    <property type="match status" value="1"/>
</dbReference>
<evidence type="ECO:0000256" key="1">
    <source>
        <dbReference type="SAM" id="Coils"/>
    </source>
</evidence>
<proteinExistence type="predicted"/>
<sequence>MYGANSRMTLAQNDDESSRITEELRRIRVEELKREVQRCDNSIMSLELKLKRLKEERDWSLKEETENVDLKKDLKGDAGEMTPLLENLAVSVSKTRAWNRLVSGKRKRLPNKAVTYKAQRACQERNGVIRAVQVVEEVAAVKSPREGEVVATRVQYSDLLCRCVGASISKRRKGVTFTTSWYWRHC</sequence>
<accession>A0AAW2BBV2</accession>
<keyword evidence="3" id="KW-1185">Reference proteome</keyword>
<feature type="coiled-coil region" evidence="1">
    <location>
        <begin position="29"/>
        <end position="63"/>
    </location>
</feature>
<dbReference type="PANTHER" id="PTHR37888:SF8">
    <property type="entry name" value="HISTONE-LYSINE N-METHYLTRANSFERASE, H3 LYSINE-79 SPECIFIC-LIKE"/>
    <property type="match status" value="1"/>
</dbReference>
<name>A0AAW2BBV2_9ROSI</name>
<gene>
    <name evidence="2" type="ORF">SO802_033031</name>
</gene>
<keyword evidence="1" id="KW-0175">Coiled coil</keyword>
<dbReference type="AlphaFoldDB" id="A0AAW2BBV2"/>
<organism evidence="2 3">
    <name type="scientific">Lithocarpus litseifolius</name>
    <dbReference type="NCBI Taxonomy" id="425828"/>
    <lineage>
        <taxon>Eukaryota</taxon>
        <taxon>Viridiplantae</taxon>
        <taxon>Streptophyta</taxon>
        <taxon>Embryophyta</taxon>
        <taxon>Tracheophyta</taxon>
        <taxon>Spermatophyta</taxon>
        <taxon>Magnoliopsida</taxon>
        <taxon>eudicotyledons</taxon>
        <taxon>Gunneridae</taxon>
        <taxon>Pentapetalae</taxon>
        <taxon>rosids</taxon>
        <taxon>fabids</taxon>
        <taxon>Fagales</taxon>
        <taxon>Fagaceae</taxon>
        <taxon>Lithocarpus</taxon>
    </lineage>
</organism>
<reference evidence="2 3" key="1">
    <citation type="submission" date="2024-01" db="EMBL/GenBank/DDBJ databases">
        <title>A telomere-to-telomere, gap-free genome of sweet tea (Lithocarpus litseifolius).</title>
        <authorList>
            <person name="Zhou J."/>
        </authorList>
    </citation>
    <scope>NUCLEOTIDE SEQUENCE [LARGE SCALE GENOMIC DNA]</scope>
    <source>
        <strain evidence="2">Zhou-2022a</strain>
        <tissue evidence="2">Leaf</tissue>
    </source>
</reference>
<dbReference type="EMBL" id="JAZDWU010000012">
    <property type="protein sequence ID" value="KAK9983506.1"/>
    <property type="molecule type" value="Genomic_DNA"/>
</dbReference>
<evidence type="ECO:0000313" key="3">
    <source>
        <dbReference type="Proteomes" id="UP001459277"/>
    </source>
</evidence>
<evidence type="ECO:0000313" key="2">
    <source>
        <dbReference type="EMBL" id="KAK9983506.1"/>
    </source>
</evidence>
<dbReference type="Proteomes" id="UP001459277">
    <property type="component" value="Unassembled WGS sequence"/>
</dbReference>